<dbReference type="GO" id="GO:0006915">
    <property type="term" value="P:apoptotic process"/>
    <property type="evidence" value="ECO:0007669"/>
    <property type="project" value="UniProtKB-KW"/>
</dbReference>
<dbReference type="OrthoDB" id="6044770at2759"/>
<evidence type="ECO:0000256" key="4">
    <source>
        <dbReference type="ARBA" id="ARBA00022801"/>
    </source>
</evidence>
<dbReference type="GO" id="GO:0006508">
    <property type="term" value="P:proteolysis"/>
    <property type="evidence" value="ECO:0007669"/>
    <property type="project" value="UniProtKB-KW"/>
</dbReference>
<proteinExistence type="inferred from homology"/>
<keyword evidence="9" id="KW-1185">Reference proteome</keyword>
<dbReference type="InterPro" id="IPR001309">
    <property type="entry name" value="Pept_C14_p20"/>
</dbReference>
<accession>A0A7R9QU42</accession>
<evidence type="ECO:0000256" key="1">
    <source>
        <dbReference type="ARBA" id="ARBA00010134"/>
    </source>
</evidence>
<reference evidence="8" key="1">
    <citation type="submission" date="2020-11" db="EMBL/GenBank/DDBJ databases">
        <authorList>
            <person name="Tran Van P."/>
        </authorList>
    </citation>
    <scope>NUCLEOTIDE SEQUENCE</scope>
</reference>
<dbReference type="GO" id="GO:0004197">
    <property type="term" value="F:cysteine-type endopeptidase activity"/>
    <property type="evidence" value="ECO:0007669"/>
    <property type="project" value="InterPro"/>
</dbReference>
<feature type="domain" description="Caspase family p10" evidence="6">
    <location>
        <begin position="270"/>
        <end position="324"/>
    </location>
</feature>
<dbReference type="SMART" id="SM00115">
    <property type="entry name" value="CASc"/>
    <property type="match status" value="2"/>
</dbReference>
<dbReference type="PANTHER" id="PTHR47901:SF8">
    <property type="entry name" value="CASPASE-3"/>
    <property type="match status" value="1"/>
</dbReference>
<dbReference type="PROSITE" id="PS50208">
    <property type="entry name" value="CASPASE_P20"/>
    <property type="match status" value="2"/>
</dbReference>
<dbReference type="Proteomes" id="UP000728032">
    <property type="component" value="Unassembled WGS sequence"/>
</dbReference>
<dbReference type="InterPro" id="IPR015917">
    <property type="entry name" value="Pept_C14A"/>
</dbReference>
<dbReference type="PANTHER" id="PTHR47901">
    <property type="entry name" value="CASPASE RECRUITMENT DOMAIN-CONTAINING PROTEIN 18"/>
    <property type="match status" value="1"/>
</dbReference>
<evidence type="ECO:0000259" key="7">
    <source>
        <dbReference type="PROSITE" id="PS50208"/>
    </source>
</evidence>
<dbReference type="Gene3D" id="3.40.50.1460">
    <property type="match status" value="2"/>
</dbReference>
<dbReference type="InterPro" id="IPR011600">
    <property type="entry name" value="Pept_C14_caspase"/>
</dbReference>
<evidence type="ECO:0000259" key="6">
    <source>
        <dbReference type="PROSITE" id="PS50207"/>
    </source>
</evidence>
<gene>
    <name evidence="8" type="ORF">ONB1V03_LOCUS13534</name>
</gene>
<feature type="domain" description="Caspase family p10" evidence="6">
    <location>
        <begin position="615"/>
        <end position="669"/>
    </location>
</feature>
<dbReference type="InterPro" id="IPR002138">
    <property type="entry name" value="Pept_C14_p10"/>
</dbReference>
<feature type="domain" description="Caspase family p20" evidence="7">
    <location>
        <begin position="123"/>
        <end position="250"/>
    </location>
</feature>
<organism evidence="8">
    <name type="scientific">Oppiella nova</name>
    <dbReference type="NCBI Taxonomy" id="334625"/>
    <lineage>
        <taxon>Eukaryota</taxon>
        <taxon>Metazoa</taxon>
        <taxon>Ecdysozoa</taxon>
        <taxon>Arthropoda</taxon>
        <taxon>Chelicerata</taxon>
        <taxon>Arachnida</taxon>
        <taxon>Acari</taxon>
        <taxon>Acariformes</taxon>
        <taxon>Sarcoptiformes</taxon>
        <taxon>Oribatida</taxon>
        <taxon>Brachypylina</taxon>
        <taxon>Oppioidea</taxon>
        <taxon>Oppiidae</taxon>
        <taxon>Oppiella</taxon>
    </lineage>
</organism>
<dbReference type="SUPFAM" id="SSF52129">
    <property type="entry name" value="Caspase-like"/>
    <property type="match status" value="2"/>
</dbReference>
<dbReference type="InterPro" id="IPR029030">
    <property type="entry name" value="Caspase-like_dom_sf"/>
</dbReference>
<keyword evidence="3" id="KW-0053">Apoptosis</keyword>
<evidence type="ECO:0000313" key="9">
    <source>
        <dbReference type="Proteomes" id="UP000728032"/>
    </source>
</evidence>
<evidence type="ECO:0000256" key="5">
    <source>
        <dbReference type="RuleBase" id="RU003971"/>
    </source>
</evidence>
<dbReference type="Pfam" id="PF00656">
    <property type="entry name" value="Peptidase_C14"/>
    <property type="match status" value="2"/>
</dbReference>
<dbReference type="PROSITE" id="PS50207">
    <property type="entry name" value="CASPASE_P10"/>
    <property type="match status" value="2"/>
</dbReference>
<evidence type="ECO:0000313" key="8">
    <source>
        <dbReference type="EMBL" id="CAD7656898.1"/>
    </source>
</evidence>
<keyword evidence="4" id="KW-0378">Hydrolase</keyword>
<dbReference type="PRINTS" id="PR00376">
    <property type="entry name" value="IL1BCENZYME"/>
</dbReference>
<comment type="similarity">
    <text evidence="1 5">Belongs to the peptidase C14A family.</text>
</comment>
<dbReference type="EMBL" id="CAJPVJ010011968">
    <property type="protein sequence ID" value="CAG2174085.1"/>
    <property type="molecule type" value="Genomic_DNA"/>
</dbReference>
<dbReference type="EMBL" id="OC926793">
    <property type="protein sequence ID" value="CAD7656898.1"/>
    <property type="molecule type" value="Genomic_DNA"/>
</dbReference>
<evidence type="ECO:0000256" key="3">
    <source>
        <dbReference type="ARBA" id="ARBA00022703"/>
    </source>
</evidence>
<dbReference type="AlphaFoldDB" id="A0A7R9QU42"/>
<protein>
    <recommendedName>
        <fullName evidence="10">Caspase-8</fullName>
    </recommendedName>
</protein>
<keyword evidence="2" id="KW-0645">Protease</keyword>
<dbReference type="InterPro" id="IPR002398">
    <property type="entry name" value="Pept_C14"/>
</dbReference>
<feature type="domain" description="Caspase family p20" evidence="7">
    <location>
        <begin position="461"/>
        <end position="587"/>
    </location>
</feature>
<name>A0A7R9QU42_9ACAR</name>
<sequence>MDLDIFLAELKILLKHHKFFEKDHQATQLWTKADDTENQLNQIIGDLESRDRIDIERFCSIIEGTVVSDLLSQKRYKWLESLWFVRLQDMLSIPKALSEPILTVRNARHPESGSDVYPMSARCRGYCVIIDNQLFQSGSLRQIFRKGSRADAYRLSHVFRELHFRVRHLMNKTAEEMMDLLEALRDDNELYSHNALVVIILSHGNESGVEGTDRIAVPIEAILEMFNNKNCPKLVDKPKMFFISACRGTTIDPGLKSLGATLSEPAVPDVPRSIPEWSDMFVYFSTVEGYVSPRNSLRGSWFGYELAHCLAQYSATEHLNDLVTIKVAQKLHNRESYVDSQMVKQALETLSVHSRLIKLFTENDLAHLLSNRTETDSENVLLIIIANIESRGRTDIQTFGHTIQHSGLITHELDQLNSKWMTRLRDLINTSRESNKVLAVQKAQKLKSYKSGDVYPMTRRVRGFCIIINNQVFADPKLSFRSGSRADAYRLSDVFSQLGFDVHMYDNQTSDQIKKLLMGFRNRGTELSAHEALVVIILSHGCEDGVNGSDGQVVPVKTILGYFNNYNCRELFRKPKMFFISACRGRLCTHISDELDRGVFVEFAAEGPQAMDYSPRERVPIWSDMFVYYSAIQGYVSPRNKTTGSWFGYELAHCLAQYSATEHLNDLMTIKVAQKVDHRISQIQDIGIIKTAIECKTLGVVKKIVRTLRIMRPYYMNLFTENNPLL</sequence>
<evidence type="ECO:0000256" key="2">
    <source>
        <dbReference type="ARBA" id="ARBA00022670"/>
    </source>
</evidence>
<evidence type="ECO:0008006" key="10">
    <source>
        <dbReference type="Google" id="ProtNLM"/>
    </source>
</evidence>